<feature type="domain" description="PH-like" evidence="1">
    <location>
        <begin position="2"/>
        <end position="46"/>
    </location>
</feature>
<organism evidence="3 4">
    <name type="scientific">Heligmosomoides polygyrus</name>
    <name type="common">Parasitic roundworm</name>
    <dbReference type="NCBI Taxonomy" id="6339"/>
    <lineage>
        <taxon>Eukaryota</taxon>
        <taxon>Metazoa</taxon>
        <taxon>Ecdysozoa</taxon>
        <taxon>Nematoda</taxon>
        <taxon>Chromadorea</taxon>
        <taxon>Rhabditida</taxon>
        <taxon>Rhabditina</taxon>
        <taxon>Rhabditomorpha</taxon>
        <taxon>Strongyloidea</taxon>
        <taxon>Heligmosomidae</taxon>
        <taxon>Heligmosomoides</taxon>
    </lineage>
</organism>
<gene>
    <name evidence="2" type="ORF">HPBE_LOCUS25053</name>
</gene>
<accession>A0A3P8E0W2</accession>
<sequence length="206" mass="24062">MRLNFIRRIVVDNAVNDANGKGRTRIYFELNCPVVIRRGFTPDNKKDSSIYAILSRLRVRTGISIEFASFEIADKLYFNDDCPYAYWTDEERNKNVNAATAVDDPTMSEFIKDTVRKEDVHGSRRVTDVVRARTFSLLYLIECLFSRGAVVKDQLLLDEAVWRTFLELLKLCYRDDREVITISKEVAFLRARYLVAFLRKRGVERK</sequence>
<dbReference type="AlphaFoldDB" id="A0A183GQT3"/>
<evidence type="ECO:0000313" key="4">
    <source>
        <dbReference type="WBParaSite" id="HPBE_0002505301-mRNA-1"/>
    </source>
</evidence>
<dbReference type="WBParaSite" id="HPBE_0002505301-mRNA-1">
    <property type="protein sequence ID" value="HPBE_0002505301-mRNA-1"/>
    <property type="gene ID" value="HPBE_0002505301"/>
</dbReference>
<evidence type="ECO:0000313" key="2">
    <source>
        <dbReference type="EMBL" id="VDP48820.1"/>
    </source>
</evidence>
<protein>
    <submittedName>
        <fullName evidence="4">RNA-directed RNA polymerase</fullName>
    </submittedName>
</protein>
<dbReference type="OrthoDB" id="6513042at2759"/>
<evidence type="ECO:0000259" key="1">
    <source>
        <dbReference type="Pfam" id="PF25359"/>
    </source>
</evidence>
<dbReference type="EMBL" id="UZAH01037268">
    <property type="protein sequence ID" value="VDP48820.1"/>
    <property type="molecule type" value="Genomic_DNA"/>
</dbReference>
<name>A0A183GQT3_HELPZ</name>
<reference evidence="4" key="2">
    <citation type="submission" date="2019-09" db="UniProtKB">
        <authorList>
            <consortium name="WormBaseParasite"/>
        </authorList>
    </citation>
    <scope>IDENTIFICATION</scope>
</reference>
<reference evidence="2 3" key="1">
    <citation type="submission" date="2018-11" db="EMBL/GenBank/DDBJ databases">
        <authorList>
            <consortium name="Pathogen Informatics"/>
        </authorList>
    </citation>
    <scope>NUCLEOTIDE SEQUENCE [LARGE SCALE GENOMIC DNA]</scope>
</reference>
<dbReference type="Pfam" id="PF25359">
    <property type="entry name" value="PH_met_RdRP"/>
    <property type="match status" value="1"/>
</dbReference>
<evidence type="ECO:0000313" key="3">
    <source>
        <dbReference type="Proteomes" id="UP000050761"/>
    </source>
</evidence>
<proteinExistence type="predicted"/>
<keyword evidence="3" id="KW-1185">Reference proteome</keyword>
<dbReference type="InterPro" id="IPR057493">
    <property type="entry name" value="PH_RdRP-assoc"/>
</dbReference>
<accession>A0A183GQT3</accession>
<dbReference type="Proteomes" id="UP000050761">
    <property type="component" value="Unassembled WGS sequence"/>
</dbReference>